<dbReference type="Pfam" id="PF00098">
    <property type="entry name" value="zf-CCHC"/>
    <property type="match status" value="1"/>
</dbReference>
<sequence length="165" mass="17458">MSHPWGCPHTMTAGDVSCSFACSWGSVTPGGGSGATGARTRMEPEGWNPQHPGFVPGLWLQCTEPSMVTPSSCLILFLLPSHRCYNCGGLDHHAKECKLPPQPKNHGARRGGTGEGRCQRGPGVPAQTFPHAQAGKSPLSIRMACSKQGKAEPNTLLPAKNPEHI</sequence>
<protein>
    <recommendedName>
        <fullName evidence="3">CCHC-type domain-containing protein</fullName>
    </recommendedName>
</protein>
<evidence type="ECO:0000256" key="1">
    <source>
        <dbReference type="PROSITE-ProRule" id="PRU00047"/>
    </source>
</evidence>
<dbReference type="PROSITE" id="PS50158">
    <property type="entry name" value="ZF_CCHC"/>
    <property type="match status" value="1"/>
</dbReference>
<keyword evidence="5" id="KW-1185">Reference proteome</keyword>
<feature type="domain" description="CCHC-type" evidence="3">
    <location>
        <begin position="83"/>
        <end position="98"/>
    </location>
</feature>
<evidence type="ECO:0000313" key="5">
    <source>
        <dbReference type="Proteomes" id="UP000694401"/>
    </source>
</evidence>
<dbReference type="AlphaFoldDB" id="A0A8D2NSR1"/>
<name>A0A8D2NSR1_ZOSLA</name>
<keyword evidence="1" id="KW-0479">Metal-binding</keyword>
<keyword evidence="1" id="KW-0862">Zinc</keyword>
<reference evidence="4" key="1">
    <citation type="submission" date="2025-08" db="UniProtKB">
        <authorList>
            <consortium name="Ensembl"/>
        </authorList>
    </citation>
    <scope>IDENTIFICATION</scope>
</reference>
<dbReference type="GO" id="GO:0003676">
    <property type="term" value="F:nucleic acid binding"/>
    <property type="evidence" value="ECO:0007669"/>
    <property type="project" value="InterPro"/>
</dbReference>
<accession>A0A8D2NSR1</accession>
<feature type="region of interest" description="Disordered" evidence="2">
    <location>
        <begin position="101"/>
        <end position="137"/>
    </location>
</feature>
<evidence type="ECO:0000256" key="2">
    <source>
        <dbReference type="SAM" id="MobiDB-lite"/>
    </source>
</evidence>
<dbReference type="Proteomes" id="UP000694401">
    <property type="component" value="Unassembled WGS sequence"/>
</dbReference>
<reference evidence="4" key="2">
    <citation type="submission" date="2025-09" db="UniProtKB">
        <authorList>
            <consortium name="Ensembl"/>
        </authorList>
    </citation>
    <scope>IDENTIFICATION</scope>
</reference>
<organism evidence="4 5">
    <name type="scientific">Zosterops lateralis melanops</name>
    <dbReference type="NCBI Taxonomy" id="1220523"/>
    <lineage>
        <taxon>Eukaryota</taxon>
        <taxon>Metazoa</taxon>
        <taxon>Chordata</taxon>
        <taxon>Craniata</taxon>
        <taxon>Vertebrata</taxon>
        <taxon>Euteleostomi</taxon>
        <taxon>Archelosauria</taxon>
        <taxon>Archosauria</taxon>
        <taxon>Dinosauria</taxon>
        <taxon>Saurischia</taxon>
        <taxon>Theropoda</taxon>
        <taxon>Coelurosauria</taxon>
        <taxon>Aves</taxon>
        <taxon>Neognathae</taxon>
        <taxon>Neoaves</taxon>
        <taxon>Telluraves</taxon>
        <taxon>Australaves</taxon>
        <taxon>Passeriformes</taxon>
        <taxon>Sylvioidea</taxon>
        <taxon>Zosteropidae</taxon>
        <taxon>Zosterops</taxon>
    </lineage>
</organism>
<dbReference type="Gene3D" id="4.10.60.10">
    <property type="entry name" value="Zinc finger, CCHC-type"/>
    <property type="match status" value="1"/>
</dbReference>
<proteinExistence type="predicted"/>
<evidence type="ECO:0000259" key="3">
    <source>
        <dbReference type="PROSITE" id="PS50158"/>
    </source>
</evidence>
<evidence type="ECO:0000313" key="4">
    <source>
        <dbReference type="Ensembl" id="ENSZLMP00000003314.1"/>
    </source>
</evidence>
<dbReference type="Ensembl" id="ENSZLMT00000003431.1">
    <property type="protein sequence ID" value="ENSZLMP00000003314.1"/>
    <property type="gene ID" value="ENSZLMG00000002403.1"/>
</dbReference>
<dbReference type="GO" id="GO:0008270">
    <property type="term" value="F:zinc ion binding"/>
    <property type="evidence" value="ECO:0007669"/>
    <property type="project" value="UniProtKB-KW"/>
</dbReference>
<keyword evidence="1" id="KW-0863">Zinc-finger</keyword>
<dbReference type="InterPro" id="IPR001878">
    <property type="entry name" value="Znf_CCHC"/>
</dbReference>